<proteinExistence type="predicted"/>
<keyword evidence="3" id="KW-1185">Reference proteome</keyword>
<name>A0AAW0AS90_9AGAR</name>
<dbReference type="AlphaFoldDB" id="A0AAW0AS90"/>
<reference evidence="2 3" key="1">
    <citation type="journal article" date="2024" name="J Genomics">
        <title>Draft genome sequencing and assembly of Favolaschia claudopus CIRM-BRFM 2984 isolated from oak limbs.</title>
        <authorList>
            <person name="Navarro D."/>
            <person name="Drula E."/>
            <person name="Chaduli D."/>
            <person name="Cazenave R."/>
            <person name="Ahrendt S."/>
            <person name="Wang J."/>
            <person name="Lipzen A."/>
            <person name="Daum C."/>
            <person name="Barry K."/>
            <person name="Grigoriev I.V."/>
            <person name="Favel A."/>
            <person name="Rosso M.N."/>
            <person name="Martin F."/>
        </authorList>
    </citation>
    <scope>NUCLEOTIDE SEQUENCE [LARGE SCALE GENOMIC DNA]</scope>
    <source>
        <strain evidence="2 3">CIRM-BRFM 2984</strain>
    </source>
</reference>
<keyword evidence="1" id="KW-0472">Membrane</keyword>
<keyword evidence="1" id="KW-1133">Transmembrane helix</keyword>
<dbReference type="EMBL" id="JAWWNJ010000054">
    <property type="protein sequence ID" value="KAK7015353.1"/>
    <property type="molecule type" value="Genomic_DNA"/>
</dbReference>
<organism evidence="2 3">
    <name type="scientific">Favolaschia claudopus</name>
    <dbReference type="NCBI Taxonomy" id="2862362"/>
    <lineage>
        <taxon>Eukaryota</taxon>
        <taxon>Fungi</taxon>
        <taxon>Dikarya</taxon>
        <taxon>Basidiomycota</taxon>
        <taxon>Agaricomycotina</taxon>
        <taxon>Agaricomycetes</taxon>
        <taxon>Agaricomycetidae</taxon>
        <taxon>Agaricales</taxon>
        <taxon>Marasmiineae</taxon>
        <taxon>Mycenaceae</taxon>
        <taxon>Favolaschia</taxon>
    </lineage>
</organism>
<evidence type="ECO:0000313" key="3">
    <source>
        <dbReference type="Proteomes" id="UP001362999"/>
    </source>
</evidence>
<feature type="transmembrane region" description="Helical" evidence="1">
    <location>
        <begin position="161"/>
        <end position="194"/>
    </location>
</feature>
<protein>
    <submittedName>
        <fullName evidence="2">Uncharacterized protein</fullName>
    </submittedName>
</protein>
<keyword evidence="1" id="KW-0812">Transmembrane</keyword>
<sequence>MQEGRYRRPDRLSHTGLTLFLPRVELISDLLRVKRAHEVLRVAPCLTTVPFFTEHSTLPLGGTVARLLVALARPLAARVHLAVLFRRVNGRLALVPHRVVTPGLVPRPLTDAVLLLVLDRLVPVVKLRVLHRPTNVAAHLALGHLVVIARLLVRASALTLALALAFALVPALALAFALVPALALAFALVPALALAHHLALARIRVPAPALANAALLAPRRRTVQRAVRGDRRHSPLQIPRL</sequence>
<gene>
    <name evidence="2" type="ORF">R3P38DRAFT_3204586</name>
</gene>
<evidence type="ECO:0000256" key="1">
    <source>
        <dbReference type="SAM" id="Phobius"/>
    </source>
</evidence>
<comment type="caution">
    <text evidence="2">The sequence shown here is derived from an EMBL/GenBank/DDBJ whole genome shotgun (WGS) entry which is preliminary data.</text>
</comment>
<dbReference type="Proteomes" id="UP001362999">
    <property type="component" value="Unassembled WGS sequence"/>
</dbReference>
<accession>A0AAW0AS90</accession>
<evidence type="ECO:0000313" key="2">
    <source>
        <dbReference type="EMBL" id="KAK7015353.1"/>
    </source>
</evidence>
<feature type="transmembrane region" description="Helical" evidence="1">
    <location>
        <begin position="136"/>
        <end position="155"/>
    </location>
</feature>